<dbReference type="InterPro" id="IPR044515">
    <property type="entry name" value="ABTB1"/>
</dbReference>
<evidence type="ECO:0000256" key="3">
    <source>
        <dbReference type="ARBA" id="ARBA00023043"/>
    </source>
</evidence>
<comment type="caution">
    <text evidence="6">The sequence shown here is derived from an EMBL/GenBank/DDBJ whole genome shotgun (WGS) entry which is preliminary data.</text>
</comment>
<feature type="compositionally biased region" description="Gly residues" evidence="4">
    <location>
        <begin position="540"/>
        <end position="551"/>
    </location>
</feature>
<evidence type="ECO:0000313" key="6">
    <source>
        <dbReference type="EMBL" id="KAG2422404.1"/>
    </source>
</evidence>
<evidence type="ECO:0000313" key="7">
    <source>
        <dbReference type="Proteomes" id="UP000650467"/>
    </source>
</evidence>
<dbReference type="CDD" id="cd18186">
    <property type="entry name" value="BTB_POZ_ZBTB_KLHL-like"/>
    <property type="match status" value="1"/>
</dbReference>
<feature type="domain" description="BTB" evidence="5">
    <location>
        <begin position="702"/>
        <end position="771"/>
    </location>
</feature>
<evidence type="ECO:0000256" key="4">
    <source>
        <dbReference type="SAM" id="MobiDB-lite"/>
    </source>
</evidence>
<dbReference type="EMBL" id="JAEHOC010000109">
    <property type="protein sequence ID" value="KAG2422404.1"/>
    <property type="molecule type" value="Genomic_DNA"/>
</dbReference>
<feature type="compositionally biased region" description="Gly residues" evidence="4">
    <location>
        <begin position="295"/>
        <end position="310"/>
    </location>
</feature>
<name>A0A835SH77_CHLIN</name>
<dbReference type="PANTHER" id="PTHR46231:SF1">
    <property type="entry name" value="ANKYRIN REPEAT AND BTB_POZ DOMAIN-CONTAINING PROTEIN 1"/>
    <property type="match status" value="1"/>
</dbReference>
<dbReference type="PROSITE" id="PS50097">
    <property type="entry name" value="BTB"/>
    <property type="match status" value="1"/>
</dbReference>
<feature type="compositionally biased region" description="Basic residues" evidence="4">
    <location>
        <begin position="143"/>
        <end position="153"/>
    </location>
</feature>
<feature type="compositionally biased region" description="Acidic residues" evidence="4">
    <location>
        <begin position="388"/>
        <end position="401"/>
    </location>
</feature>
<dbReference type="Gene3D" id="2.120.10.30">
    <property type="entry name" value="TolB, C-terminal domain"/>
    <property type="match status" value="2"/>
</dbReference>
<keyword evidence="7" id="KW-1185">Reference proteome</keyword>
<dbReference type="Pfam" id="PF00651">
    <property type="entry name" value="BTB"/>
    <property type="match status" value="1"/>
</dbReference>
<evidence type="ECO:0000259" key="5">
    <source>
        <dbReference type="PROSITE" id="PS50097"/>
    </source>
</evidence>
<feature type="compositionally biased region" description="Acidic residues" evidence="4">
    <location>
        <begin position="279"/>
        <end position="290"/>
    </location>
</feature>
<dbReference type="GO" id="GO:0005737">
    <property type="term" value="C:cytoplasm"/>
    <property type="evidence" value="ECO:0007669"/>
    <property type="project" value="TreeGrafter"/>
</dbReference>
<feature type="compositionally biased region" description="Basic residues" evidence="4">
    <location>
        <begin position="499"/>
        <end position="509"/>
    </location>
</feature>
<feature type="region of interest" description="Disordered" evidence="4">
    <location>
        <begin position="878"/>
        <end position="898"/>
    </location>
</feature>
<feature type="region of interest" description="Disordered" evidence="4">
    <location>
        <begin position="437"/>
        <end position="551"/>
    </location>
</feature>
<dbReference type="SMART" id="SM00225">
    <property type="entry name" value="BTB"/>
    <property type="match status" value="1"/>
</dbReference>
<feature type="compositionally biased region" description="Basic residues" evidence="4">
    <location>
        <begin position="887"/>
        <end position="898"/>
    </location>
</feature>
<organism evidence="6 7">
    <name type="scientific">Chlamydomonas incerta</name>
    <dbReference type="NCBI Taxonomy" id="51695"/>
    <lineage>
        <taxon>Eukaryota</taxon>
        <taxon>Viridiplantae</taxon>
        <taxon>Chlorophyta</taxon>
        <taxon>core chlorophytes</taxon>
        <taxon>Chlorophyceae</taxon>
        <taxon>CS clade</taxon>
        <taxon>Chlamydomonadales</taxon>
        <taxon>Chlamydomonadaceae</taxon>
        <taxon>Chlamydomonas</taxon>
    </lineage>
</organism>
<feature type="region of interest" description="Disordered" evidence="4">
    <location>
        <begin position="107"/>
        <end position="162"/>
    </location>
</feature>
<reference evidence="6" key="1">
    <citation type="journal article" date="2020" name="bioRxiv">
        <title>Comparative genomics of Chlamydomonas.</title>
        <authorList>
            <person name="Craig R.J."/>
            <person name="Hasan A.R."/>
            <person name="Ness R.W."/>
            <person name="Keightley P.D."/>
        </authorList>
    </citation>
    <scope>NUCLEOTIDE SEQUENCE</scope>
    <source>
        <strain evidence="6">SAG 7.73</strain>
    </source>
</reference>
<comment type="pathway">
    <text evidence="1">Protein modification; protein ubiquitination.</text>
</comment>
<keyword evidence="2" id="KW-0677">Repeat</keyword>
<feature type="compositionally biased region" description="Acidic residues" evidence="4">
    <location>
        <begin position="315"/>
        <end position="337"/>
    </location>
</feature>
<feature type="region of interest" description="Disordered" evidence="4">
    <location>
        <begin position="380"/>
        <end position="406"/>
    </location>
</feature>
<feature type="region of interest" description="Disordered" evidence="4">
    <location>
        <begin position="262"/>
        <end position="342"/>
    </location>
</feature>
<sequence length="898" mass="90215">MAAHEGPPTLLSCCIVIDGPSGVATRVLPPAPQQHHHRAFPGHARPAFPPQWPSAGVATATSVAAPPVPPVPRTQTLVSFFGSRELRPLLGADGRSGLQLGPALQLYEAPAAPPPPPPAAAPPAAPPRQPGAPGREPPPPPHQPHHGHGHGHAGGHPAPPRRPFVSAAGFGHMTWCPFSSCLYIIAGQAILRLTHDDSVSLVAGHPSETFRRDGPGPSARFVALRFLTADGRGSLYTADGTRLRHIRLPAAWRAGNAWGGGPAAEDGAGAGGAGGGGAEGEEAGEAEEAGAEAGRPGGGDGQQDGGGGEASGSDGEGEGEDEGAGGAEEGEEGEGEEGPVPGAEALVSTLPFEAAADVWGLAFDATREYSQLLPGEGFDGFAEAGGSYEDDGDSDNADGGDDWGRGVGWGTPGYPAAGASGRGWAYGNDYYGYGGRGGGGAEQQQQQGPGQRRGRQRRRAPGGGGVGAEDPAHPGACGGSLIYNTDTAIYRVPLPRPRPPTRPRHRAGRHGAGAAAGADDAPAAAGANGAAAGRAPAGGARSGGARNGGGAGGGPAGGGVLAPWLLAGNEFEAGSADGRGDEARFLNIFGLVLDGRGCVYLADRDVERGVSVVRRATPDGAVVVVAGGLANDLGRPALLPNGCLALCSYDVEGVHVVGTALRPPPCHAAAAAAAARRRAAAARARAAAARGAAAAAAAEGGSDLTIVVGERRFPVHRLVLSTRCDYFRQRLAAGGGFADAAAAELELPDADADAFALLLRWLYTGGVVVPPAAAPGVAELADRLLLPELCAEAQGVALGGVGADSVVELMLWADSCGPAFAQLLAALKGWYIEHQEEVVAAAPDSLRRLRQAPDLAVELLVAAARRAAAVAAAAAAMSSPAGQQQHPHPHQQPRVFHL</sequence>
<feature type="compositionally biased region" description="Pro residues" evidence="4">
    <location>
        <begin position="111"/>
        <end position="142"/>
    </location>
</feature>
<dbReference type="OrthoDB" id="537338at2759"/>
<protein>
    <recommendedName>
        <fullName evidence="5">BTB domain-containing protein</fullName>
    </recommendedName>
</protein>
<keyword evidence="3" id="KW-0040">ANK repeat</keyword>
<gene>
    <name evidence="6" type="ORF">HXX76_016049</name>
</gene>
<dbReference type="AlphaFoldDB" id="A0A835SH77"/>
<dbReference type="InterPro" id="IPR011042">
    <property type="entry name" value="6-blade_b-propeller_TolB-like"/>
</dbReference>
<dbReference type="SUPFAM" id="SSF54695">
    <property type="entry name" value="POZ domain"/>
    <property type="match status" value="1"/>
</dbReference>
<proteinExistence type="predicted"/>
<feature type="compositionally biased region" description="Low complexity" evidence="4">
    <location>
        <begin position="512"/>
        <end position="539"/>
    </location>
</feature>
<dbReference type="PANTHER" id="PTHR46231">
    <property type="entry name" value="ANKYRIN REPEAT AND BTB/POZ DOMAIN-CONTAINING PROTEIN 1"/>
    <property type="match status" value="1"/>
</dbReference>
<dbReference type="InterPro" id="IPR011333">
    <property type="entry name" value="SKP1/BTB/POZ_sf"/>
</dbReference>
<dbReference type="GO" id="GO:0000151">
    <property type="term" value="C:ubiquitin ligase complex"/>
    <property type="evidence" value="ECO:0007669"/>
    <property type="project" value="TreeGrafter"/>
</dbReference>
<evidence type="ECO:0000256" key="2">
    <source>
        <dbReference type="ARBA" id="ARBA00022737"/>
    </source>
</evidence>
<accession>A0A835SH77</accession>
<feature type="compositionally biased region" description="Gly residues" evidence="4">
    <location>
        <begin position="262"/>
        <end position="278"/>
    </location>
</feature>
<evidence type="ECO:0000256" key="1">
    <source>
        <dbReference type="ARBA" id="ARBA00004906"/>
    </source>
</evidence>
<dbReference type="Gene3D" id="3.30.710.10">
    <property type="entry name" value="Potassium Channel Kv1.1, Chain A"/>
    <property type="match status" value="1"/>
</dbReference>
<dbReference type="Proteomes" id="UP000650467">
    <property type="component" value="Unassembled WGS sequence"/>
</dbReference>
<dbReference type="InterPro" id="IPR000210">
    <property type="entry name" value="BTB/POZ_dom"/>
</dbReference>